<dbReference type="PANTHER" id="PTHR30435:SF19">
    <property type="entry name" value="FLAGELLAR BASAL-BODY ROD PROTEIN FLGG"/>
    <property type="match status" value="1"/>
</dbReference>
<evidence type="ECO:0000313" key="8">
    <source>
        <dbReference type="EMBL" id="GGG79374.1"/>
    </source>
</evidence>
<dbReference type="InterPro" id="IPR019776">
    <property type="entry name" value="Flagellar_basal_body_rod_CS"/>
</dbReference>
<dbReference type="Proteomes" id="UP000617145">
    <property type="component" value="Unassembled WGS sequence"/>
</dbReference>
<dbReference type="InterPro" id="IPR037925">
    <property type="entry name" value="FlgE/F/G-like"/>
</dbReference>
<dbReference type="InterPro" id="IPR010930">
    <property type="entry name" value="Flg_bb/hook_C_dom"/>
</dbReference>
<dbReference type="Pfam" id="PF06429">
    <property type="entry name" value="Flg_bbr_C"/>
    <property type="match status" value="1"/>
</dbReference>
<dbReference type="AlphaFoldDB" id="A0A8J2ZLS4"/>
<feature type="domain" description="Flagellar hook protein FlgE/F/G-like D1" evidence="7">
    <location>
        <begin position="81"/>
        <end position="147"/>
    </location>
</feature>
<proteinExistence type="inferred from homology"/>
<comment type="similarity">
    <text evidence="2 4">Belongs to the flagella basal body rod proteins family.</text>
</comment>
<accession>A0A8J2ZLS4</accession>
<comment type="caution">
    <text evidence="8">The sequence shown here is derived from an EMBL/GenBank/DDBJ whole genome shotgun (WGS) entry which is preliminary data.</text>
</comment>
<feature type="domain" description="Flagellar basal body rod protein N-terminal" evidence="5">
    <location>
        <begin position="6"/>
        <end position="35"/>
    </location>
</feature>
<dbReference type="InterPro" id="IPR020013">
    <property type="entry name" value="Flagellar_FlgE/F/G"/>
</dbReference>
<evidence type="ECO:0000259" key="7">
    <source>
        <dbReference type="Pfam" id="PF22692"/>
    </source>
</evidence>
<evidence type="ECO:0000256" key="4">
    <source>
        <dbReference type="RuleBase" id="RU362116"/>
    </source>
</evidence>
<dbReference type="InterPro" id="IPR012836">
    <property type="entry name" value="FlgF"/>
</dbReference>
<keyword evidence="8" id="KW-0282">Flagellum</keyword>
<evidence type="ECO:0000256" key="3">
    <source>
        <dbReference type="ARBA" id="ARBA00023143"/>
    </source>
</evidence>
<dbReference type="Pfam" id="PF22692">
    <property type="entry name" value="LlgE_F_G_D1"/>
    <property type="match status" value="1"/>
</dbReference>
<evidence type="ECO:0000313" key="9">
    <source>
        <dbReference type="Proteomes" id="UP000617145"/>
    </source>
</evidence>
<dbReference type="GO" id="GO:0030694">
    <property type="term" value="C:bacterial-type flagellum basal body, rod"/>
    <property type="evidence" value="ECO:0007669"/>
    <property type="project" value="UniProtKB-UniRule"/>
</dbReference>
<dbReference type="SUPFAM" id="SSF117143">
    <property type="entry name" value="Flagellar hook protein flgE"/>
    <property type="match status" value="1"/>
</dbReference>
<keyword evidence="8" id="KW-0969">Cilium</keyword>
<dbReference type="InterPro" id="IPR001444">
    <property type="entry name" value="Flag_bb_rod_N"/>
</dbReference>
<reference evidence="8" key="2">
    <citation type="submission" date="2020-09" db="EMBL/GenBank/DDBJ databases">
        <authorList>
            <person name="Sun Q."/>
            <person name="Zhou Y."/>
        </authorList>
    </citation>
    <scope>NUCLEOTIDE SEQUENCE</scope>
    <source>
        <strain evidence="8">CGMCC 1.15762</strain>
    </source>
</reference>
<dbReference type="NCBIfam" id="TIGR03506">
    <property type="entry name" value="FlgEFG_subfam"/>
    <property type="match status" value="1"/>
</dbReference>
<dbReference type="InterPro" id="IPR053967">
    <property type="entry name" value="LlgE_F_G-like_D1"/>
</dbReference>
<feature type="domain" description="Flagellar basal-body/hook protein C-terminal" evidence="6">
    <location>
        <begin position="190"/>
        <end position="231"/>
    </location>
</feature>
<gene>
    <name evidence="8" type="ORF">GCM10011415_30690</name>
</gene>
<evidence type="ECO:0000256" key="2">
    <source>
        <dbReference type="ARBA" id="ARBA00009677"/>
    </source>
</evidence>
<comment type="subunit">
    <text evidence="4">The basal body constitutes a major portion of the flagellar organelle and consists of five rings (E,L,P,S, and M) mounted on a central rod. The rod consists of about 26 subunits of FlgG in the distal portion, and FlgB, FlgC and FlgF are thought to build up the proximal portion of the rod with about 6 subunits each.</text>
</comment>
<reference evidence="8" key="1">
    <citation type="journal article" date="2014" name="Int. J. Syst. Evol. Microbiol.">
        <title>Complete genome sequence of Corynebacterium casei LMG S-19264T (=DSM 44701T), isolated from a smear-ripened cheese.</title>
        <authorList>
            <consortium name="US DOE Joint Genome Institute (JGI-PGF)"/>
            <person name="Walter F."/>
            <person name="Albersmeier A."/>
            <person name="Kalinowski J."/>
            <person name="Ruckert C."/>
        </authorList>
    </citation>
    <scope>NUCLEOTIDE SEQUENCE</scope>
    <source>
        <strain evidence="8">CGMCC 1.15762</strain>
    </source>
</reference>
<evidence type="ECO:0000256" key="1">
    <source>
        <dbReference type="ARBA" id="ARBA00004117"/>
    </source>
</evidence>
<dbReference type="Pfam" id="PF00460">
    <property type="entry name" value="Flg_bb_rod"/>
    <property type="match status" value="1"/>
</dbReference>
<dbReference type="RefSeq" id="WP_188791104.1">
    <property type="nucleotide sequence ID" value="NZ_BMJV01000006.1"/>
</dbReference>
<dbReference type="NCBIfam" id="TIGR02490">
    <property type="entry name" value="flgF"/>
    <property type="match status" value="1"/>
</dbReference>
<sequence>MSITDYTTLSRQQGLTREMQMIANNIANAATSGYRQQGVVFSEYIRQTDEAGSVAMSAAHVRQTSYAQGTVTRTGDPFDLAIEGDGFFLVQAPQGERLTRAGAFAVSAAGELVTPDGYTVLDAGGAPVFVPSGSGEIAVAQDGTISADGAPVGQVGVVQPFDQASLIREGGVLFRADDGFEPVPDPKVLQGFVESSNVNPILQIARMIEVQRAYEAGQNFLQREDERVRDTIKAMIK</sequence>
<organism evidence="8 9">
    <name type="scientific">Salipiger pallidus</name>
    <dbReference type="NCBI Taxonomy" id="1775170"/>
    <lineage>
        <taxon>Bacteria</taxon>
        <taxon>Pseudomonadati</taxon>
        <taxon>Pseudomonadota</taxon>
        <taxon>Alphaproteobacteria</taxon>
        <taxon>Rhodobacterales</taxon>
        <taxon>Roseobacteraceae</taxon>
        <taxon>Salipiger</taxon>
    </lineage>
</organism>
<dbReference type="EMBL" id="BMJV01000006">
    <property type="protein sequence ID" value="GGG79374.1"/>
    <property type="molecule type" value="Genomic_DNA"/>
</dbReference>
<comment type="subcellular location">
    <subcellularLocation>
        <location evidence="1 4">Bacterial flagellum basal body</location>
    </subcellularLocation>
</comment>
<evidence type="ECO:0000259" key="6">
    <source>
        <dbReference type="Pfam" id="PF06429"/>
    </source>
</evidence>
<dbReference type="PANTHER" id="PTHR30435">
    <property type="entry name" value="FLAGELLAR PROTEIN"/>
    <property type="match status" value="1"/>
</dbReference>
<keyword evidence="9" id="KW-1185">Reference proteome</keyword>
<name>A0A8J2ZLS4_9RHOB</name>
<keyword evidence="3 4" id="KW-0975">Bacterial flagellum</keyword>
<keyword evidence="8" id="KW-0966">Cell projection</keyword>
<dbReference type="NCBIfam" id="NF009332">
    <property type="entry name" value="PRK12690.1"/>
    <property type="match status" value="1"/>
</dbReference>
<dbReference type="GO" id="GO:0071978">
    <property type="term" value="P:bacterial-type flagellum-dependent swarming motility"/>
    <property type="evidence" value="ECO:0007669"/>
    <property type="project" value="TreeGrafter"/>
</dbReference>
<dbReference type="PROSITE" id="PS00588">
    <property type="entry name" value="FLAGELLA_BB_ROD"/>
    <property type="match status" value="1"/>
</dbReference>
<evidence type="ECO:0000259" key="5">
    <source>
        <dbReference type="Pfam" id="PF00460"/>
    </source>
</evidence>
<protein>
    <recommendedName>
        <fullName evidence="4">Flagellar basal-body rod protein FlgF</fullName>
    </recommendedName>
</protein>